<dbReference type="KEGG" id="mrob:HH214_17165"/>
<feature type="transmembrane region" description="Helical" evidence="1">
    <location>
        <begin position="122"/>
        <end position="140"/>
    </location>
</feature>
<organism evidence="2 3">
    <name type="scientific">Mucilaginibacter robiniae</name>
    <dbReference type="NCBI Taxonomy" id="2728022"/>
    <lineage>
        <taxon>Bacteria</taxon>
        <taxon>Pseudomonadati</taxon>
        <taxon>Bacteroidota</taxon>
        <taxon>Sphingobacteriia</taxon>
        <taxon>Sphingobacteriales</taxon>
        <taxon>Sphingobacteriaceae</taxon>
        <taxon>Mucilaginibacter</taxon>
    </lineage>
</organism>
<feature type="transmembrane region" description="Helical" evidence="1">
    <location>
        <begin position="69"/>
        <end position="87"/>
    </location>
</feature>
<sequence>MKEFEHLMSVWQTQPKPDRLSVDDVLKQVKKGIGSITRKLYWNIISTAVTAIIIFVGMLFAAVSYWTTYVGILIMLLAMVMSVYVMIHDYRLLNKNDITMSPADYLQSLKEYQRSRSKMYGWLYYLYMLLLSIGLSMYFIEILSAKTLAVRLIASSLTIAWLLFVTFYLKDRIFKSEQEKLNLMIDRLKRLQNQFE</sequence>
<gene>
    <name evidence="2" type="ORF">HH214_17165</name>
</gene>
<reference evidence="2 3" key="1">
    <citation type="submission" date="2020-04" db="EMBL/GenBank/DDBJ databases">
        <title>Genome sequencing of novel species.</title>
        <authorList>
            <person name="Heo J."/>
            <person name="Kim S.-J."/>
            <person name="Kim J.-S."/>
            <person name="Hong S.-B."/>
            <person name="Kwon S.-W."/>
        </authorList>
    </citation>
    <scope>NUCLEOTIDE SEQUENCE [LARGE SCALE GENOMIC DNA]</scope>
    <source>
        <strain evidence="2 3">F39-2</strain>
    </source>
</reference>
<dbReference type="AlphaFoldDB" id="A0A7L5E286"/>
<evidence type="ECO:0000256" key="1">
    <source>
        <dbReference type="SAM" id="Phobius"/>
    </source>
</evidence>
<dbReference type="Proteomes" id="UP000503278">
    <property type="component" value="Chromosome"/>
</dbReference>
<feature type="transmembrane region" description="Helical" evidence="1">
    <location>
        <begin position="40"/>
        <end position="63"/>
    </location>
</feature>
<proteinExistence type="predicted"/>
<name>A0A7L5E286_9SPHI</name>
<keyword evidence="1" id="KW-0812">Transmembrane</keyword>
<keyword evidence="1" id="KW-0472">Membrane</keyword>
<dbReference type="EMBL" id="CP051682">
    <property type="protein sequence ID" value="QJD97480.1"/>
    <property type="molecule type" value="Genomic_DNA"/>
</dbReference>
<keyword evidence="1" id="KW-1133">Transmembrane helix</keyword>
<dbReference type="RefSeq" id="WP_169609688.1">
    <property type="nucleotide sequence ID" value="NZ_CP051682.1"/>
</dbReference>
<evidence type="ECO:0000313" key="2">
    <source>
        <dbReference type="EMBL" id="QJD97480.1"/>
    </source>
</evidence>
<feature type="transmembrane region" description="Helical" evidence="1">
    <location>
        <begin position="152"/>
        <end position="169"/>
    </location>
</feature>
<protein>
    <submittedName>
        <fullName evidence="2">Uncharacterized protein</fullName>
    </submittedName>
</protein>
<accession>A0A7L5E286</accession>
<keyword evidence="3" id="KW-1185">Reference proteome</keyword>
<evidence type="ECO:0000313" key="3">
    <source>
        <dbReference type="Proteomes" id="UP000503278"/>
    </source>
</evidence>